<feature type="region of interest" description="Disordered" evidence="3">
    <location>
        <begin position="168"/>
        <end position="195"/>
    </location>
</feature>
<evidence type="ECO:0000256" key="1">
    <source>
        <dbReference type="ARBA" id="ARBA00022690"/>
    </source>
</evidence>
<dbReference type="AlphaFoldDB" id="A0AAW0UJ19"/>
<dbReference type="PROSITE" id="PS50279">
    <property type="entry name" value="BPTI_KUNITZ_2"/>
    <property type="match status" value="1"/>
</dbReference>
<dbReference type="Pfam" id="PF00014">
    <property type="entry name" value="Kunitz_BPTI"/>
    <property type="match status" value="1"/>
</dbReference>
<dbReference type="GO" id="GO:0004867">
    <property type="term" value="F:serine-type endopeptidase inhibitor activity"/>
    <property type="evidence" value="ECO:0007669"/>
    <property type="project" value="UniProtKB-KW"/>
</dbReference>
<evidence type="ECO:0000259" key="4">
    <source>
        <dbReference type="PROSITE" id="PS50279"/>
    </source>
</evidence>
<dbReference type="InterPro" id="IPR036880">
    <property type="entry name" value="Kunitz_BPTI_sf"/>
</dbReference>
<dbReference type="SMART" id="SM00131">
    <property type="entry name" value="KU"/>
    <property type="match status" value="1"/>
</dbReference>
<evidence type="ECO:0000313" key="5">
    <source>
        <dbReference type="EMBL" id="KAK8400144.1"/>
    </source>
</evidence>
<name>A0AAW0UJ19_SCYPA</name>
<feature type="compositionally biased region" description="Basic and acidic residues" evidence="3">
    <location>
        <begin position="307"/>
        <end position="318"/>
    </location>
</feature>
<keyword evidence="2" id="KW-0722">Serine protease inhibitor</keyword>
<dbReference type="Proteomes" id="UP001487740">
    <property type="component" value="Unassembled WGS sequence"/>
</dbReference>
<evidence type="ECO:0000256" key="3">
    <source>
        <dbReference type="SAM" id="MobiDB-lite"/>
    </source>
</evidence>
<accession>A0AAW0UJ19</accession>
<organism evidence="5 6">
    <name type="scientific">Scylla paramamosain</name>
    <name type="common">Mud crab</name>
    <dbReference type="NCBI Taxonomy" id="85552"/>
    <lineage>
        <taxon>Eukaryota</taxon>
        <taxon>Metazoa</taxon>
        <taxon>Ecdysozoa</taxon>
        <taxon>Arthropoda</taxon>
        <taxon>Crustacea</taxon>
        <taxon>Multicrustacea</taxon>
        <taxon>Malacostraca</taxon>
        <taxon>Eumalacostraca</taxon>
        <taxon>Eucarida</taxon>
        <taxon>Decapoda</taxon>
        <taxon>Pleocyemata</taxon>
        <taxon>Brachyura</taxon>
        <taxon>Eubrachyura</taxon>
        <taxon>Portunoidea</taxon>
        <taxon>Portunidae</taxon>
        <taxon>Portuninae</taxon>
        <taxon>Scylla</taxon>
    </lineage>
</organism>
<dbReference type="EMBL" id="JARAKH010000010">
    <property type="protein sequence ID" value="KAK8400144.1"/>
    <property type="molecule type" value="Genomic_DNA"/>
</dbReference>
<reference evidence="5 6" key="1">
    <citation type="submission" date="2023-03" db="EMBL/GenBank/DDBJ databases">
        <title>High-quality genome of Scylla paramamosain provides insights in environmental adaptation.</title>
        <authorList>
            <person name="Zhang L."/>
        </authorList>
    </citation>
    <scope>NUCLEOTIDE SEQUENCE [LARGE SCALE GENOMIC DNA]</scope>
    <source>
        <strain evidence="5">LZ_2023a</strain>
        <tissue evidence="5">Muscle</tissue>
    </source>
</reference>
<protein>
    <recommendedName>
        <fullName evidence="4">BPTI/Kunitz inhibitor domain-containing protein</fullName>
    </recommendedName>
</protein>
<proteinExistence type="predicted"/>
<dbReference type="PANTHER" id="PTHR10083">
    <property type="entry name" value="KUNITZ-TYPE PROTEASE INHIBITOR-RELATED"/>
    <property type="match status" value="1"/>
</dbReference>
<feature type="compositionally biased region" description="Basic and acidic residues" evidence="3">
    <location>
        <begin position="172"/>
        <end position="195"/>
    </location>
</feature>
<keyword evidence="1" id="KW-0646">Protease inhibitor</keyword>
<dbReference type="InterPro" id="IPR050098">
    <property type="entry name" value="TFPI/VKTCI-like"/>
</dbReference>
<dbReference type="InterPro" id="IPR002223">
    <property type="entry name" value="Kunitz_BPTI"/>
</dbReference>
<feature type="domain" description="BPTI/Kunitz inhibitor" evidence="4">
    <location>
        <begin position="219"/>
        <end position="274"/>
    </location>
</feature>
<evidence type="ECO:0000256" key="2">
    <source>
        <dbReference type="ARBA" id="ARBA00022900"/>
    </source>
</evidence>
<comment type="caution">
    <text evidence="5">The sequence shown here is derived from an EMBL/GenBank/DDBJ whole genome shotgun (WGS) entry which is preliminary data.</text>
</comment>
<dbReference type="Gene3D" id="4.10.410.10">
    <property type="entry name" value="Pancreatic trypsin inhibitor Kunitz domain"/>
    <property type="match status" value="1"/>
</dbReference>
<gene>
    <name evidence="5" type="ORF">O3P69_003086</name>
</gene>
<sequence>MFKSRSIRGLRRDFLGDIPLRYKEGEEARRGSNEKRTVKHGEGGEALGVDGEFRGWIAAGKRTRRHPVRLLLLASPPHTAVISTPRCTPPSTDPPTCLPGLHIIQLTHKTNNMRLLLLPLLGLVLGGESLETLRAGLSVTSNILHLAKPVVLQPGFVKGFKTPSFSPSHFSISEDHKPPSESSKPSRSDEDLKSSSFDEAKITRLFDTLAPHPDRNPVCNVLPNPGTCRAALPRYYLDPETGTCNCYLYGGCTEDGAGESPGSFFTLEECQRVCRPPNMAEGPVCKDIFKEDDFVSFLVEPLPPKNTKTDHLSNKEFDGNDATSRSLEKASVNMSGAHRDLVAASQAPEQ</sequence>
<dbReference type="SUPFAM" id="SSF57362">
    <property type="entry name" value="BPTI-like"/>
    <property type="match status" value="1"/>
</dbReference>
<evidence type="ECO:0000313" key="6">
    <source>
        <dbReference type="Proteomes" id="UP001487740"/>
    </source>
</evidence>
<feature type="region of interest" description="Disordered" evidence="3">
    <location>
        <begin position="305"/>
        <end position="350"/>
    </location>
</feature>
<keyword evidence="6" id="KW-1185">Reference proteome</keyword>